<evidence type="ECO:0000313" key="4">
    <source>
        <dbReference type="Proteomes" id="UP000094578"/>
    </source>
</evidence>
<evidence type="ECO:0000313" key="3">
    <source>
        <dbReference type="EMBL" id="ODP29478.1"/>
    </source>
</evidence>
<protein>
    <submittedName>
        <fullName evidence="3">3-oxoacyl-[acyl-carrier-protein] reductase</fullName>
        <ecNumber evidence="3">1.1.1.100</ecNumber>
    </submittedName>
</protein>
<dbReference type="RefSeq" id="WP_069326596.1">
    <property type="nucleotide sequence ID" value="NZ_MDER01000030.1"/>
</dbReference>
<dbReference type="PATRIC" id="fig|1886670.3.peg.982"/>
<dbReference type="InterPro" id="IPR002347">
    <property type="entry name" value="SDR_fam"/>
</dbReference>
<comment type="caution">
    <text evidence="3">The sequence shown here is derived from an EMBL/GenBank/DDBJ whole genome shotgun (WGS) entry which is preliminary data.</text>
</comment>
<gene>
    <name evidence="3" type="ORF">PTI45_00961</name>
</gene>
<comment type="similarity">
    <text evidence="1">Belongs to the short-chain dehydrogenases/reductases (SDR) family.</text>
</comment>
<dbReference type="Proteomes" id="UP000094578">
    <property type="component" value="Unassembled WGS sequence"/>
</dbReference>
<dbReference type="CDD" id="cd05233">
    <property type="entry name" value="SDR_c"/>
    <property type="match status" value="1"/>
</dbReference>
<dbReference type="SUPFAM" id="SSF51735">
    <property type="entry name" value="NAD(P)-binding Rossmann-fold domains"/>
    <property type="match status" value="1"/>
</dbReference>
<evidence type="ECO:0000256" key="1">
    <source>
        <dbReference type="ARBA" id="ARBA00006484"/>
    </source>
</evidence>
<accession>A0A1E3L6T1</accession>
<reference evidence="3 4" key="1">
    <citation type="submission" date="2016-08" db="EMBL/GenBank/DDBJ databases">
        <title>Genome sequencing of Paenibacillus sp. TI45-13ar, isolated from Korean traditional nuruk.</title>
        <authorList>
            <person name="Kim S.-J."/>
        </authorList>
    </citation>
    <scope>NUCLEOTIDE SEQUENCE [LARGE SCALE GENOMIC DNA]</scope>
    <source>
        <strain evidence="3 4">TI45-13ar</strain>
    </source>
</reference>
<dbReference type="Gene3D" id="3.40.50.720">
    <property type="entry name" value="NAD(P)-binding Rossmann-like Domain"/>
    <property type="match status" value="1"/>
</dbReference>
<keyword evidence="2 3" id="KW-0560">Oxidoreductase</keyword>
<dbReference type="EC" id="1.1.1.100" evidence="3"/>
<keyword evidence="4" id="KW-1185">Reference proteome</keyword>
<dbReference type="GO" id="GO:0004316">
    <property type="term" value="F:3-oxoacyl-[acyl-carrier-protein] reductase (NADPH) activity"/>
    <property type="evidence" value="ECO:0007669"/>
    <property type="project" value="UniProtKB-EC"/>
</dbReference>
<organism evidence="3 4">
    <name type="scientific">Paenibacillus nuruki</name>
    <dbReference type="NCBI Taxonomy" id="1886670"/>
    <lineage>
        <taxon>Bacteria</taxon>
        <taxon>Bacillati</taxon>
        <taxon>Bacillota</taxon>
        <taxon>Bacilli</taxon>
        <taxon>Bacillales</taxon>
        <taxon>Paenibacillaceae</taxon>
        <taxon>Paenibacillus</taxon>
    </lineage>
</organism>
<dbReference type="EMBL" id="MDER01000030">
    <property type="protein sequence ID" value="ODP29478.1"/>
    <property type="molecule type" value="Genomic_DNA"/>
</dbReference>
<proteinExistence type="inferred from homology"/>
<dbReference type="STRING" id="1886670.PTI45_00961"/>
<dbReference type="PRINTS" id="PR00081">
    <property type="entry name" value="GDHRDH"/>
</dbReference>
<dbReference type="InterPro" id="IPR036291">
    <property type="entry name" value="NAD(P)-bd_dom_sf"/>
</dbReference>
<dbReference type="PANTHER" id="PTHR42760:SF133">
    <property type="entry name" value="3-OXOACYL-[ACYL-CARRIER-PROTEIN] REDUCTASE"/>
    <property type="match status" value="1"/>
</dbReference>
<sequence>MKNFIIFGASKGLGEAFVKGLPEKGDRVWVVSRTYPNSLNVEDDIEKYWIEADLAKPDASHIIANTLNGVTIDVLIYNVGIWESKGFRDDYDFEKDDPAEIANIININVTSTITCIQKLLPNLKKSDNGKIFLIGSTAGLEHNDFTQVSFTASKFGLRGIGNSIREHVKKYGIGVTCINPGEIATQIPLEDGIEKVLSTYGGTQIPLQDLVSLVKCVMNLSKASCVKEINMPAMLDTNG</sequence>
<name>A0A1E3L6T1_9BACL</name>
<dbReference type="PANTHER" id="PTHR42760">
    <property type="entry name" value="SHORT-CHAIN DEHYDROGENASES/REDUCTASES FAMILY MEMBER"/>
    <property type="match status" value="1"/>
</dbReference>
<dbReference type="AlphaFoldDB" id="A0A1E3L6T1"/>
<evidence type="ECO:0000256" key="2">
    <source>
        <dbReference type="ARBA" id="ARBA00023002"/>
    </source>
</evidence>
<dbReference type="Pfam" id="PF00106">
    <property type="entry name" value="adh_short"/>
    <property type="match status" value="1"/>
</dbReference>